<evidence type="ECO:0000313" key="3">
    <source>
        <dbReference type="Proteomes" id="UP000223834"/>
    </source>
</evidence>
<feature type="transmembrane region" description="Helical" evidence="1">
    <location>
        <begin position="60"/>
        <end position="81"/>
    </location>
</feature>
<keyword evidence="1" id="KW-0812">Transmembrane</keyword>
<comment type="caution">
    <text evidence="2">The sequence shown here is derived from an EMBL/GenBank/DDBJ whole genome shotgun (WGS) entry which is preliminary data.</text>
</comment>
<dbReference type="Proteomes" id="UP000223834">
    <property type="component" value="Unassembled WGS sequence"/>
</dbReference>
<name>A0A9X7CC81_BACCE</name>
<feature type="transmembrane region" description="Helical" evidence="1">
    <location>
        <begin position="35"/>
        <end position="54"/>
    </location>
</feature>
<evidence type="ECO:0000313" key="2">
    <source>
        <dbReference type="EMBL" id="PGO77617.1"/>
    </source>
</evidence>
<dbReference type="AlphaFoldDB" id="A0A9X7CC81"/>
<feature type="transmembrane region" description="Helical" evidence="1">
    <location>
        <begin position="6"/>
        <end position="23"/>
    </location>
</feature>
<gene>
    <name evidence="2" type="ORF">CN980_11360</name>
</gene>
<keyword evidence="1" id="KW-0472">Membrane</keyword>
<reference evidence="2 3" key="1">
    <citation type="submission" date="2017-09" db="EMBL/GenBank/DDBJ databases">
        <title>Large-scale bioinformatics analysis of Bacillus genomes uncovers conserved roles of natural products in bacterial physiology.</title>
        <authorList>
            <consortium name="Agbiome Team Llc"/>
            <person name="Bleich R.M."/>
            <person name="Grubbs K.J."/>
            <person name="Santa Maria K.C."/>
            <person name="Allen S.E."/>
            <person name="Farag S."/>
            <person name="Shank E.A."/>
            <person name="Bowers A."/>
        </authorList>
    </citation>
    <scope>NUCLEOTIDE SEQUENCE [LARGE SCALE GENOMIC DNA]</scope>
    <source>
        <strain evidence="2 3">AFS049141</strain>
    </source>
</reference>
<keyword evidence="1" id="KW-1133">Transmembrane helix</keyword>
<evidence type="ECO:0000256" key="1">
    <source>
        <dbReference type="SAM" id="Phobius"/>
    </source>
</evidence>
<dbReference type="EMBL" id="NUIQ01000103">
    <property type="protein sequence ID" value="PGO77617.1"/>
    <property type="molecule type" value="Genomic_DNA"/>
</dbReference>
<organism evidence="2 3">
    <name type="scientific">Bacillus cereus</name>
    <dbReference type="NCBI Taxonomy" id="1396"/>
    <lineage>
        <taxon>Bacteria</taxon>
        <taxon>Bacillati</taxon>
        <taxon>Bacillota</taxon>
        <taxon>Bacilli</taxon>
        <taxon>Bacillales</taxon>
        <taxon>Bacillaceae</taxon>
        <taxon>Bacillus</taxon>
        <taxon>Bacillus cereus group</taxon>
    </lineage>
</organism>
<protein>
    <submittedName>
        <fullName evidence="2">Uncharacterized protein</fullName>
    </submittedName>
</protein>
<proteinExistence type="predicted"/>
<accession>A0A9X7CC81</accession>
<sequence length="98" mass="11315">MIGICIGLSVVLIAFLCIRMFVFQIEKLEKGTYDHYGFILMVVTISCLYISNTYLRNEPIQQLIIIILSTFVMGLAGSCIAKQLMYDYKHKKLPFQRK</sequence>